<dbReference type="SUPFAM" id="SSF55594">
    <property type="entry name" value="HPr-like"/>
    <property type="match status" value="1"/>
</dbReference>
<dbReference type="InterPro" id="IPR001020">
    <property type="entry name" value="PTS_HPr_His_P_site"/>
</dbReference>
<accession>A0A1G7TEM9</accession>
<comment type="subcellular location">
    <subcellularLocation>
        <location evidence="1">Cytoplasm</location>
    </subcellularLocation>
</comment>
<dbReference type="InterPro" id="IPR050399">
    <property type="entry name" value="HPr"/>
</dbReference>
<protein>
    <submittedName>
        <fullName evidence="6">Phosphocarrier protein</fullName>
    </submittedName>
</protein>
<comment type="similarity">
    <text evidence="2">Belongs to the HPr family.</text>
</comment>
<evidence type="ECO:0000256" key="1">
    <source>
        <dbReference type="ARBA" id="ARBA00004496"/>
    </source>
</evidence>
<dbReference type="OrthoDB" id="9798965at2"/>
<keyword evidence="3" id="KW-0963">Cytoplasm</keyword>
<dbReference type="GO" id="GO:0009401">
    <property type="term" value="P:phosphoenolpyruvate-dependent sugar phosphotransferase system"/>
    <property type="evidence" value="ECO:0007669"/>
    <property type="project" value="UniProtKB-KW"/>
</dbReference>
<dbReference type="PRINTS" id="PR00107">
    <property type="entry name" value="PHOSPHOCPHPR"/>
</dbReference>
<dbReference type="PROSITE" id="PS51350">
    <property type="entry name" value="PTS_HPR_DOM"/>
    <property type="match status" value="1"/>
</dbReference>
<evidence type="ECO:0000259" key="5">
    <source>
        <dbReference type="PROSITE" id="PS51350"/>
    </source>
</evidence>
<dbReference type="InterPro" id="IPR000032">
    <property type="entry name" value="HPr-like"/>
</dbReference>
<dbReference type="AlphaFoldDB" id="A0A1G7TEM9"/>
<gene>
    <name evidence="6" type="ORF">SAMN05216241_10956</name>
</gene>
<dbReference type="InterPro" id="IPR035895">
    <property type="entry name" value="HPr-like_sf"/>
</dbReference>
<proteinExistence type="inferred from homology"/>
<sequence length="97" mass="10172">MSGGTDSPASARRLTVCNQRGLHARAAAKFVRTVEQYDAEVTVVKDGVEVPGDSIMGLMMLAAGRGTSLDVRAHGPDAEAALDALATLLERGFDETQ</sequence>
<evidence type="ECO:0000256" key="4">
    <source>
        <dbReference type="ARBA" id="ARBA00022683"/>
    </source>
</evidence>
<organism evidence="6 7">
    <name type="scientific">Limimonas halophila</name>
    <dbReference type="NCBI Taxonomy" id="1082479"/>
    <lineage>
        <taxon>Bacteria</taxon>
        <taxon>Pseudomonadati</taxon>
        <taxon>Pseudomonadota</taxon>
        <taxon>Alphaproteobacteria</taxon>
        <taxon>Rhodospirillales</taxon>
        <taxon>Rhodovibrionaceae</taxon>
        <taxon>Limimonas</taxon>
    </lineage>
</organism>
<keyword evidence="4" id="KW-0598">Phosphotransferase system</keyword>
<reference evidence="6 7" key="1">
    <citation type="submission" date="2016-10" db="EMBL/GenBank/DDBJ databases">
        <authorList>
            <person name="de Groot N.N."/>
        </authorList>
    </citation>
    <scope>NUCLEOTIDE SEQUENCE [LARGE SCALE GENOMIC DNA]</scope>
    <source>
        <strain evidence="6 7">DSM 25584</strain>
    </source>
</reference>
<dbReference type="STRING" id="1082479.SAMN05216241_10956"/>
<dbReference type="PANTHER" id="PTHR33705:SF2">
    <property type="entry name" value="PHOSPHOCARRIER PROTEIN NPR"/>
    <property type="match status" value="1"/>
</dbReference>
<evidence type="ECO:0000313" key="6">
    <source>
        <dbReference type="EMBL" id="SDG33807.1"/>
    </source>
</evidence>
<dbReference type="RefSeq" id="WP_090020948.1">
    <property type="nucleotide sequence ID" value="NZ_FNCE01000009.1"/>
</dbReference>
<keyword evidence="7" id="KW-1185">Reference proteome</keyword>
<feature type="domain" description="HPr" evidence="5">
    <location>
        <begin position="9"/>
        <end position="96"/>
    </location>
</feature>
<dbReference type="Proteomes" id="UP000199415">
    <property type="component" value="Unassembled WGS sequence"/>
</dbReference>
<evidence type="ECO:0000313" key="7">
    <source>
        <dbReference type="Proteomes" id="UP000199415"/>
    </source>
</evidence>
<evidence type="ECO:0000256" key="3">
    <source>
        <dbReference type="ARBA" id="ARBA00022490"/>
    </source>
</evidence>
<dbReference type="CDD" id="cd00367">
    <property type="entry name" value="PTS-HPr_like"/>
    <property type="match status" value="1"/>
</dbReference>
<dbReference type="EMBL" id="FNCE01000009">
    <property type="protein sequence ID" value="SDG33807.1"/>
    <property type="molecule type" value="Genomic_DNA"/>
</dbReference>
<evidence type="ECO:0000256" key="2">
    <source>
        <dbReference type="ARBA" id="ARBA00010736"/>
    </source>
</evidence>
<dbReference type="Gene3D" id="3.30.1340.10">
    <property type="entry name" value="HPr-like"/>
    <property type="match status" value="1"/>
</dbReference>
<dbReference type="PROSITE" id="PS00369">
    <property type="entry name" value="PTS_HPR_HIS"/>
    <property type="match status" value="1"/>
</dbReference>
<dbReference type="GO" id="GO:0005737">
    <property type="term" value="C:cytoplasm"/>
    <property type="evidence" value="ECO:0007669"/>
    <property type="project" value="UniProtKB-SubCell"/>
</dbReference>
<name>A0A1G7TEM9_9PROT</name>
<dbReference type="NCBIfam" id="TIGR01003">
    <property type="entry name" value="PTS_HPr_family"/>
    <property type="match status" value="1"/>
</dbReference>
<dbReference type="PANTHER" id="PTHR33705">
    <property type="entry name" value="PHOSPHOCARRIER PROTEIN HPR"/>
    <property type="match status" value="1"/>
</dbReference>
<dbReference type="Pfam" id="PF00381">
    <property type="entry name" value="PTS-HPr"/>
    <property type="match status" value="1"/>
</dbReference>